<dbReference type="InterPro" id="IPR000210">
    <property type="entry name" value="BTB/POZ_dom"/>
</dbReference>
<dbReference type="Gene3D" id="3.30.710.10">
    <property type="entry name" value="Potassium Channel Kv1.1, Chain A"/>
    <property type="match status" value="1"/>
</dbReference>
<evidence type="ECO:0000313" key="2">
    <source>
        <dbReference type="EMBL" id="RIB00283.1"/>
    </source>
</evidence>
<gene>
    <name evidence="2" type="ORF">C2G38_2234860</name>
</gene>
<evidence type="ECO:0000313" key="3">
    <source>
        <dbReference type="Proteomes" id="UP000266673"/>
    </source>
</evidence>
<sequence>MKLKHLEKLSISLYFHDKLANVIKDNNNIKTINLKNISIEHFEVILKYNYRGVCLLEDFETSFIFELTLVSHEFLLDELVKNIETYLIESQSSWLRLHFFHVYQKSFQNENFMNFKSENALVSIIKRDDLQMKEANIWKHVIE</sequence>
<name>A0A397TYQ8_9GLOM</name>
<dbReference type="InterPro" id="IPR011333">
    <property type="entry name" value="SKP1/BTB/POZ_sf"/>
</dbReference>
<accession>A0A397TYQ8</accession>
<dbReference type="OrthoDB" id="1893551at2759"/>
<dbReference type="SUPFAM" id="SSF54695">
    <property type="entry name" value="POZ domain"/>
    <property type="match status" value="1"/>
</dbReference>
<protein>
    <recommendedName>
        <fullName evidence="1">BTB domain-containing protein</fullName>
    </recommendedName>
</protein>
<organism evidence="2 3">
    <name type="scientific">Gigaspora rosea</name>
    <dbReference type="NCBI Taxonomy" id="44941"/>
    <lineage>
        <taxon>Eukaryota</taxon>
        <taxon>Fungi</taxon>
        <taxon>Fungi incertae sedis</taxon>
        <taxon>Mucoromycota</taxon>
        <taxon>Glomeromycotina</taxon>
        <taxon>Glomeromycetes</taxon>
        <taxon>Diversisporales</taxon>
        <taxon>Gigasporaceae</taxon>
        <taxon>Gigaspora</taxon>
    </lineage>
</organism>
<comment type="caution">
    <text evidence="2">The sequence shown here is derived from an EMBL/GenBank/DDBJ whole genome shotgun (WGS) entry which is preliminary data.</text>
</comment>
<evidence type="ECO:0000259" key="1">
    <source>
        <dbReference type="Pfam" id="PF00651"/>
    </source>
</evidence>
<keyword evidence="3" id="KW-1185">Reference proteome</keyword>
<proteinExistence type="predicted"/>
<dbReference type="Pfam" id="PF00651">
    <property type="entry name" value="BTB"/>
    <property type="match status" value="1"/>
</dbReference>
<dbReference type="EMBL" id="QKWP01004605">
    <property type="protein sequence ID" value="RIB00283.1"/>
    <property type="molecule type" value="Genomic_DNA"/>
</dbReference>
<reference evidence="2 3" key="1">
    <citation type="submission" date="2018-06" db="EMBL/GenBank/DDBJ databases">
        <title>Comparative genomics reveals the genomic features of Rhizophagus irregularis, R. cerebriforme, R. diaphanum and Gigaspora rosea, and their symbiotic lifestyle signature.</title>
        <authorList>
            <person name="Morin E."/>
            <person name="San Clemente H."/>
            <person name="Chen E.C.H."/>
            <person name="De La Providencia I."/>
            <person name="Hainaut M."/>
            <person name="Kuo A."/>
            <person name="Kohler A."/>
            <person name="Murat C."/>
            <person name="Tang N."/>
            <person name="Roy S."/>
            <person name="Loubradou J."/>
            <person name="Henrissat B."/>
            <person name="Grigoriev I.V."/>
            <person name="Corradi N."/>
            <person name="Roux C."/>
            <person name="Martin F.M."/>
        </authorList>
    </citation>
    <scope>NUCLEOTIDE SEQUENCE [LARGE SCALE GENOMIC DNA]</scope>
    <source>
        <strain evidence="2 3">DAOM 194757</strain>
    </source>
</reference>
<dbReference type="AlphaFoldDB" id="A0A397TYQ8"/>
<feature type="domain" description="BTB" evidence="1">
    <location>
        <begin position="12"/>
        <end position="90"/>
    </location>
</feature>
<dbReference type="Proteomes" id="UP000266673">
    <property type="component" value="Unassembled WGS sequence"/>
</dbReference>